<keyword evidence="2" id="KW-0460">Magnesium</keyword>
<dbReference type="InterPro" id="IPR050148">
    <property type="entry name" value="Terpene_synthase-like"/>
</dbReference>
<gene>
    <name evidence="4" type="ORF">SO802_010994</name>
</gene>
<keyword evidence="3" id="KW-0456">Lyase</keyword>
<protein>
    <submittedName>
        <fullName evidence="4">Uncharacterized protein</fullName>
    </submittedName>
</protein>
<dbReference type="GO" id="GO:0010333">
    <property type="term" value="F:terpene synthase activity"/>
    <property type="evidence" value="ECO:0007669"/>
    <property type="project" value="InterPro"/>
</dbReference>
<dbReference type="PANTHER" id="PTHR31739">
    <property type="entry name" value="ENT-COPALYL DIPHOSPHATE SYNTHASE, CHLOROPLASTIC"/>
    <property type="match status" value="1"/>
</dbReference>
<organism evidence="4 5">
    <name type="scientific">Lithocarpus litseifolius</name>
    <dbReference type="NCBI Taxonomy" id="425828"/>
    <lineage>
        <taxon>Eukaryota</taxon>
        <taxon>Viridiplantae</taxon>
        <taxon>Streptophyta</taxon>
        <taxon>Embryophyta</taxon>
        <taxon>Tracheophyta</taxon>
        <taxon>Spermatophyta</taxon>
        <taxon>Magnoliopsida</taxon>
        <taxon>eudicotyledons</taxon>
        <taxon>Gunneridae</taxon>
        <taxon>Pentapetalae</taxon>
        <taxon>rosids</taxon>
        <taxon>fabids</taxon>
        <taxon>Fagales</taxon>
        <taxon>Fagaceae</taxon>
        <taxon>Lithocarpus</taxon>
    </lineage>
</organism>
<accession>A0AAW2DGA0</accession>
<evidence type="ECO:0000256" key="1">
    <source>
        <dbReference type="ARBA" id="ARBA00001946"/>
    </source>
</evidence>
<keyword evidence="5" id="KW-1185">Reference proteome</keyword>
<proteinExistence type="predicted"/>
<dbReference type="Gene3D" id="1.50.10.160">
    <property type="match status" value="1"/>
</dbReference>
<evidence type="ECO:0000313" key="4">
    <source>
        <dbReference type="EMBL" id="KAL0009492.1"/>
    </source>
</evidence>
<comment type="caution">
    <text evidence="4">The sequence shown here is derived from an EMBL/GenBank/DDBJ whole genome shotgun (WGS) entry which is preliminary data.</text>
</comment>
<evidence type="ECO:0000256" key="3">
    <source>
        <dbReference type="ARBA" id="ARBA00023239"/>
    </source>
</evidence>
<reference evidence="4 5" key="1">
    <citation type="submission" date="2024-01" db="EMBL/GenBank/DDBJ databases">
        <title>A telomere-to-telomere, gap-free genome of sweet tea (Lithocarpus litseifolius).</title>
        <authorList>
            <person name="Zhou J."/>
        </authorList>
    </citation>
    <scope>NUCLEOTIDE SEQUENCE [LARGE SCALE GENOMIC DNA]</scope>
    <source>
        <strain evidence="4">Zhou-2022a</strain>
        <tissue evidence="4">Leaf</tissue>
    </source>
</reference>
<dbReference type="PANTHER" id="PTHR31739:SF3">
    <property type="entry name" value="ENT-KAUR-16-ENE SYNTHASE, CHLOROPLASTIC"/>
    <property type="match status" value="1"/>
</dbReference>
<comment type="cofactor">
    <cofactor evidence="1">
        <name>Mg(2+)</name>
        <dbReference type="ChEBI" id="CHEBI:18420"/>
    </cofactor>
</comment>
<name>A0AAW2DGA0_9ROSI</name>
<evidence type="ECO:0000256" key="2">
    <source>
        <dbReference type="ARBA" id="ARBA00022842"/>
    </source>
</evidence>
<dbReference type="GO" id="GO:0000287">
    <property type="term" value="F:magnesium ion binding"/>
    <property type="evidence" value="ECO:0007669"/>
    <property type="project" value="TreeGrafter"/>
</dbReference>
<dbReference type="GO" id="GO:0009686">
    <property type="term" value="P:gibberellin biosynthetic process"/>
    <property type="evidence" value="ECO:0007669"/>
    <property type="project" value="TreeGrafter"/>
</dbReference>
<sequence length="166" mass="18755">MHVFLLFLLNSPAFKFQLIDFLFLFAGLFFIESNLAASTGNKQVSPIGFDIIFPAMIEYAKNLDLNIPVGATNLDALFHKRELKLQRLRKSQDWEMVLKWSLAHCLICRSQQQLLLLTLKVLVVLVTFRALNKFGDAVICKVILVTEREGKAGEEDGGNSALVWTL</sequence>
<dbReference type="GO" id="GO:0009507">
    <property type="term" value="C:chloroplast"/>
    <property type="evidence" value="ECO:0007669"/>
    <property type="project" value="TreeGrafter"/>
</dbReference>
<dbReference type="Proteomes" id="UP001459277">
    <property type="component" value="Unassembled WGS sequence"/>
</dbReference>
<dbReference type="AlphaFoldDB" id="A0AAW2DGA0"/>
<dbReference type="EMBL" id="JAZDWU010000003">
    <property type="protein sequence ID" value="KAL0009492.1"/>
    <property type="molecule type" value="Genomic_DNA"/>
</dbReference>
<evidence type="ECO:0000313" key="5">
    <source>
        <dbReference type="Proteomes" id="UP001459277"/>
    </source>
</evidence>